<name>Q5TVF4_ANOGA</name>
<feature type="signal peptide" evidence="1">
    <location>
        <begin position="1"/>
        <end position="19"/>
    </location>
</feature>
<reference evidence="2" key="5">
    <citation type="submission" date="2011-05" db="EMBL/GenBank/DDBJ databases">
        <authorList>
            <consortium name="VectorBase"/>
        </authorList>
    </citation>
    <scope>NUCLEOTIDE SEQUENCE</scope>
    <source>
        <strain evidence="2">PEST</strain>
    </source>
</reference>
<gene>
    <name evidence="2" type="ORF">AgaP_AGAP009517</name>
</gene>
<reference evidence="2" key="2">
    <citation type="submission" date="2002-03" db="EMBL/GenBank/DDBJ databases">
        <authorList>
            <consortium name="The Anopheles Genome Sequencing Consortium"/>
        </authorList>
    </citation>
    <scope>NUCLEOTIDE SEQUENCE</scope>
    <source>
        <strain evidence="2">PEST</strain>
    </source>
</reference>
<keyword evidence="1" id="KW-0732">Signal</keyword>
<reference evidence="2" key="1">
    <citation type="journal article" date="2002" name="Science">
        <title>The genome sequence of the malaria mosquito Anopheles gambiae.</title>
        <authorList>
            <person name="Holt R.A."/>
            <person name="Subramanian G.M."/>
            <person name="Halpern A."/>
            <person name="Sutton G.G."/>
            <person name="Charlab R."/>
            <person name="Nusskern D.R."/>
            <person name="Wincker P."/>
            <person name="Clark A.G."/>
            <person name="Ribeiro J.M."/>
            <person name="Wides R."/>
            <person name="Salzberg S.L."/>
            <person name="Loftus B."/>
            <person name="Yandell M."/>
            <person name="Majoros W.H."/>
            <person name="Rusch D.B."/>
            <person name="Lai Z."/>
            <person name="Kraft C.L."/>
            <person name="Abril J.F."/>
            <person name="Anthouard V."/>
            <person name="Arensburger P."/>
            <person name="Atkinson P.W."/>
            <person name="Baden H."/>
            <person name="de Berardinis V."/>
            <person name="Baldwin D."/>
            <person name="Benes V."/>
            <person name="Biedler J."/>
            <person name="Blass C."/>
            <person name="Bolanos R."/>
            <person name="Boscus D."/>
            <person name="Barnstead M."/>
            <person name="Cai S."/>
            <person name="Center A."/>
            <person name="Chaturverdi K."/>
            <person name="Christophides G.K."/>
            <person name="Chrystal M.A."/>
            <person name="Clamp M."/>
            <person name="Cravchik A."/>
            <person name="Curwen V."/>
            <person name="Dana A."/>
            <person name="Delcher A."/>
            <person name="Dew I."/>
            <person name="Evans C.A."/>
            <person name="Flanigan M."/>
            <person name="Grundschober-Freimoser A."/>
            <person name="Friedli L."/>
            <person name="Gu Z."/>
            <person name="Guan P."/>
            <person name="Guigo R."/>
            <person name="Hillenmeyer M.E."/>
            <person name="Hladun S.L."/>
            <person name="Hogan J.R."/>
            <person name="Hong Y.S."/>
            <person name="Hoover J."/>
            <person name="Jaillon O."/>
            <person name="Ke Z."/>
            <person name="Kodira C."/>
            <person name="Kokoza E."/>
            <person name="Koutsos A."/>
            <person name="Letunic I."/>
            <person name="Levitsky A."/>
            <person name="Liang Y."/>
            <person name="Lin J.J."/>
            <person name="Lobo N.F."/>
            <person name="Lopez J.R."/>
            <person name="Malek J.A."/>
            <person name="McIntosh T.C."/>
            <person name="Meister S."/>
            <person name="Miller J."/>
            <person name="Mobarry C."/>
            <person name="Mongin E."/>
            <person name="Murphy S.D."/>
            <person name="O'Brochta D.A."/>
            <person name="Pfannkoch C."/>
            <person name="Qi R."/>
            <person name="Regier M.A."/>
            <person name="Remington K."/>
            <person name="Shao H."/>
            <person name="Sharakhova M.V."/>
            <person name="Sitter C.D."/>
            <person name="Shetty J."/>
            <person name="Smith T.J."/>
            <person name="Strong R."/>
            <person name="Sun J."/>
            <person name="Thomasova D."/>
            <person name="Ton L.Q."/>
            <person name="Topalis P."/>
            <person name="Tu Z."/>
            <person name="Unger M.F."/>
            <person name="Walenz B."/>
            <person name="Wang A."/>
            <person name="Wang J."/>
            <person name="Wang M."/>
            <person name="Wang X."/>
            <person name="Woodford K.J."/>
            <person name="Wortman J.R."/>
            <person name="Wu M."/>
            <person name="Yao A."/>
            <person name="Zdobnov E.M."/>
            <person name="Zhang H."/>
            <person name="Zhao Q."/>
            <person name="Zhao S."/>
            <person name="Zhu S.C."/>
            <person name="Zhimulev I."/>
            <person name="Coluzzi M."/>
            <person name="della Torre A."/>
            <person name="Roth C.W."/>
            <person name="Louis C."/>
            <person name="Kalush F."/>
            <person name="Mural R.J."/>
            <person name="Myers E.W."/>
            <person name="Adams M.D."/>
            <person name="Smith H.O."/>
            <person name="Broder S."/>
            <person name="Gardner M.J."/>
            <person name="Fraser C.M."/>
            <person name="Birney E."/>
            <person name="Bork P."/>
            <person name="Brey P.T."/>
            <person name="Venter J.C."/>
            <person name="Weissenbach J."/>
            <person name="Kafatos F.C."/>
            <person name="Collins F.H."/>
            <person name="Hoffman S.L."/>
        </authorList>
    </citation>
    <scope>NUCLEOTIDE SEQUENCE [LARGE SCALE GENOMIC DNA]</scope>
    <source>
        <strain evidence="2">PEST</strain>
    </source>
</reference>
<dbReference type="AlphaFoldDB" id="Q5TVF4"/>
<proteinExistence type="predicted"/>
<reference evidence="2" key="3">
    <citation type="journal article" date="2004" name="Trends Parasitol.">
        <title>The Anopheles gambiae genome: an update.</title>
        <authorList>
            <person name="Mongin E."/>
            <person name="Louis C."/>
            <person name="Holt R.A."/>
            <person name="Birney E."/>
            <person name="Collins F.H."/>
        </authorList>
    </citation>
    <scope>NUCLEOTIDE SEQUENCE</scope>
    <source>
        <strain evidence="2">PEST</strain>
    </source>
</reference>
<feature type="chain" id="PRO_5014587021" evidence="1">
    <location>
        <begin position="20"/>
        <end position="71"/>
    </location>
</feature>
<organism evidence="2">
    <name type="scientific">Anopheles gambiae</name>
    <name type="common">African malaria mosquito</name>
    <dbReference type="NCBI Taxonomy" id="7165"/>
    <lineage>
        <taxon>Eukaryota</taxon>
        <taxon>Metazoa</taxon>
        <taxon>Ecdysozoa</taxon>
        <taxon>Arthropoda</taxon>
        <taxon>Hexapoda</taxon>
        <taxon>Insecta</taxon>
        <taxon>Pterygota</taxon>
        <taxon>Neoptera</taxon>
        <taxon>Endopterygota</taxon>
        <taxon>Diptera</taxon>
        <taxon>Nematocera</taxon>
        <taxon>Culicoidea</taxon>
        <taxon>Culicidae</taxon>
        <taxon>Anophelinae</taxon>
        <taxon>Anopheles</taxon>
    </lineage>
</organism>
<protein>
    <submittedName>
        <fullName evidence="2">AGAP009517-PA</fullName>
    </submittedName>
</protein>
<dbReference type="PaxDb" id="7165-AGAP009517-PA"/>
<feature type="non-terminal residue" evidence="2">
    <location>
        <position position="1"/>
    </location>
</feature>
<evidence type="ECO:0000256" key="1">
    <source>
        <dbReference type="SAM" id="SignalP"/>
    </source>
</evidence>
<dbReference type="HOGENOM" id="CLU_2747256_0_0_1"/>
<accession>Q5TVF4</accession>
<comment type="caution">
    <text evidence="2">The sequence shown here is derived from an EMBL/GenBank/DDBJ whole genome shotgun (WGS) entry which is preliminary data.</text>
</comment>
<dbReference type="EMBL" id="AAAB01008839">
    <property type="protein sequence ID" value="EAL41376.2"/>
    <property type="molecule type" value="Genomic_DNA"/>
</dbReference>
<reference evidence="2" key="4">
    <citation type="journal article" date="2007" name="Genome Biol.">
        <title>Update of the Anopheles gambiae PEST genome assembly.</title>
        <authorList>
            <person name="Sharakhova M.V."/>
            <person name="Hammond M.P."/>
            <person name="Lobo N.F."/>
            <person name="Krzywinski J."/>
            <person name="Unger M.F."/>
            <person name="Hillenmeyer M.E."/>
            <person name="Bruggner R.V."/>
            <person name="Birney E."/>
            <person name="Collins F.H."/>
        </authorList>
    </citation>
    <scope>NUCLEOTIDE SEQUENCE</scope>
    <source>
        <strain evidence="2">PEST</strain>
    </source>
</reference>
<sequence length="71" mass="7971">LPLLFCWLLCVCVCKTVCTVQKCQDQKDDRTRCFLRRSSCSRGNHGAAAACYRAVLIPSRSCRLTVCLLCL</sequence>
<evidence type="ECO:0000313" key="2">
    <source>
        <dbReference type="EMBL" id="EAL41376.2"/>
    </source>
</evidence>